<evidence type="ECO:0000313" key="2">
    <source>
        <dbReference type="Proteomes" id="UP000554482"/>
    </source>
</evidence>
<dbReference type="Proteomes" id="UP000554482">
    <property type="component" value="Unassembled WGS sequence"/>
</dbReference>
<dbReference type="EMBL" id="JABWDY010033077">
    <property type="protein sequence ID" value="KAF5183685.1"/>
    <property type="molecule type" value="Genomic_DNA"/>
</dbReference>
<keyword evidence="2" id="KW-1185">Reference proteome</keyword>
<sequence>MQYPRSPFKAVIVSRQEIPQATQNITQLNVFVGKVSDGSEGFELLMEVKKRDIYGRKSN</sequence>
<organism evidence="1 2">
    <name type="scientific">Thalictrum thalictroides</name>
    <name type="common">Rue-anemone</name>
    <name type="synonym">Anemone thalictroides</name>
    <dbReference type="NCBI Taxonomy" id="46969"/>
    <lineage>
        <taxon>Eukaryota</taxon>
        <taxon>Viridiplantae</taxon>
        <taxon>Streptophyta</taxon>
        <taxon>Embryophyta</taxon>
        <taxon>Tracheophyta</taxon>
        <taxon>Spermatophyta</taxon>
        <taxon>Magnoliopsida</taxon>
        <taxon>Ranunculales</taxon>
        <taxon>Ranunculaceae</taxon>
        <taxon>Thalictroideae</taxon>
        <taxon>Thalictrum</taxon>
    </lineage>
</organism>
<protein>
    <submittedName>
        <fullName evidence="1">Uncharacterized protein</fullName>
    </submittedName>
</protein>
<gene>
    <name evidence="1" type="ORF">FRX31_026732</name>
</gene>
<reference evidence="1 2" key="1">
    <citation type="submission" date="2020-06" db="EMBL/GenBank/DDBJ databases">
        <title>Transcriptomic and genomic resources for Thalictrum thalictroides and T. hernandezii: Facilitating candidate gene discovery in an emerging model plant lineage.</title>
        <authorList>
            <person name="Arias T."/>
            <person name="Riano-Pachon D.M."/>
            <person name="Di Stilio V.S."/>
        </authorList>
    </citation>
    <scope>NUCLEOTIDE SEQUENCE [LARGE SCALE GENOMIC DNA]</scope>
    <source>
        <strain evidence="2">cv. WT478/WT964</strain>
        <tissue evidence="1">Leaves</tissue>
    </source>
</reference>
<comment type="caution">
    <text evidence="1">The sequence shown here is derived from an EMBL/GenBank/DDBJ whole genome shotgun (WGS) entry which is preliminary data.</text>
</comment>
<evidence type="ECO:0000313" key="1">
    <source>
        <dbReference type="EMBL" id="KAF5183685.1"/>
    </source>
</evidence>
<name>A0A7J6VHI8_THATH</name>
<proteinExistence type="predicted"/>
<dbReference type="AlphaFoldDB" id="A0A7J6VHI8"/>
<accession>A0A7J6VHI8</accession>